<protein>
    <submittedName>
        <fullName evidence="3">Putative tail fiber adhesin protein</fullName>
    </submittedName>
</protein>
<dbReference type="Pfam" id="PF05268">
    <property type="entry name" value="GP38"/>
    <property type="match status" value="1"/>
</dbReference>
<evidence type="ECO:0000313" key="3">
    <source>
        <dbReference type="EMBL" id="QIG73446.1"/>
    </source>
</evidence>
<feature type="compositionally biased region" description="Gly residues" evidence="1">
    <location>
        <begin position="305"/>
        <end position="328"/>
    </location>
</feature>
<feature type="domain" description="Receptor-recognising protein Gp38" evidence="2">
    <location>
        <begin position="112"/>
        <end position="167"/>
    </location>
</feature>
<sequence length="382" mass="39282">MTLPTSGPISIDDVATEFSLPTPVSMSDLYGLAVGIPNSGEISLSMFRGKGVNIEKTISTSVQNLNLTSLFTNEELNSPFDKLVFIDPGVTVGSLDPSLPAMRSGVFLGDLIIENHGNIFGAGGAGGTNGSPGLNGGDAILLDIAGVVIDNYGFIRGGGGGGGSGGIGGEGGDGVYSFTNRDPKIGSYYSRTAPKFYVYEYRFNGILGNVQWFWNDVQISSAFSNDYIQIGEVRYYKGEQRSYQRKENVASSVQEYTYYAIHQEYPISYGTEGGAGGDYKGAFSDGGHGQGYLISATKGKQGFAGEPGGTNAGKGGDGGVGGDGGTWGSPGSAGLAGKDGTNGNVSNGTAGQPGFSGGIAGRAITSNQIYTVNNFGTIDGSY</sequence>
<dbReference type="InterPro" id="IPR007932">
    <property type="entry name" value="Receptor-recog_Gp38"/>
</dbReference>
<dbReference type="Proteomes" id="UP000615696">
    <property type="component" value="Segment"/>
</dbReference>
<organism evidence="3 4">
    <name type="scientific">Rhizobium phage RHph_I1_9</name>
    <dbReference type="NCBI Taxonomy" id="2509729"/>
    <lineage>
        <taxon>Viruses</taxon>
        <taxon>Duplodnaviria</taxon>
        <taxon>Heunggongvirae</taxon>
        <taxon>Uroviricota</taxon>
        <taxon>Caudoviricetes</taxon>
        <taxon>Pootjesviridae</taxon>
        <taxon>Staniewskivirinae</taxon>
        <taxon>Trinifflemingvirus</taxon>
        <taxon>Trinifflemingvirus I19</taxon>
    </lineage>
</organism>
<keyword evidence="4" id="KW-1185">Reference proteome</keyword>
<evidence type="ECO:0000313" key="4">
    <source>
        <dbReference type="Proteomes" id="UP000615696"/>
    </source>
</evidence>
<evidence type="ECO:0000256" key="1">
    <source>
        <dbReference type="SAM" id="MobiDB-lite"/>
    </source>
</evidence>
<reference evidence="3 4" key="1">
    <citation type="submission" date="2020-01" db="EMBL/GenBank/DDBJ databases">
        <title>Patterns of diversity and host range of bacteriophage communities associated with bean-nodulatin bacteria.</title>
        <authorList>
            <person name="Vann Cauwenberghe J."/>
            <person name="Santamaria R.I."/>
            <person name="Bustos P."/>
            <person name="Juarez S."/>
            <person name="Gonzalez V."/>
        </authorList>
    </citation>
    <scope>NUCLEOTIDE SEQUENCE [LARGE SCALE GENOMIC DNA]</scope>
    <source>
        <strain evidence="4">RHph</strain>
    </source>
</reference>
<dbReference type="EMBL" id="MN988532">
    <property type="protein sequence ID" value="QIG73446.1"/>
    <property type="molecule type" value="Genomic_DNA"/>
</dbReference>
<gene>
    <name evidence="3" type="ORF">EVC04_009</name>
</gene>
<proteinExistence type="predicted"/>
<name>A0A7S5UYE8_9CAUD</name>
<feature type="region of interest" description="Disordered" evidence="1">
    <location>
        <begin position="303"/>
        <end position="349"/>
    </location>
</feature>
<accession>A0A7S5UYE8</accession>
<evidence type="ECO:0000259" key="2">
    <source>
        <dbReference type="Pfam" id="PF05268"/>
    </source>
</evidence>